<dbReference type="EMBL" id="KZ679129">
    <property type="protein sequence ID" value="PTB78246.1"/>
    <property type="molecule type" value="Genomic_DNA"/>
</dbReference>
<name>A0A2T4C9J4_TRILO</name>
<evidence type="ECO:0000313" key="3">
    <source>
        <dbReference type="Proteomes" id="UP000240760"/>
    </source>
</evidence>
<protein>
    <submittedName>
        <fullName evidence="2">Uncharacterized protein</fullName>
    </submittedName>
</protein>
<dbReference type="Proteomes" id="UP000240760">
    <property type="component" value="Unassembled WGS sequence"/>
</dbReference>
<dbReference type="AlphaFoldDB" id="A0A2T4C9J4"/>
<evidence type="ECO:0000256" key="1">
    <source>
        <dbReference type="SAM" id="SignalP"/>
    </source>
</evidence>
<organism evidence="2 3">
    <name type="scientific">Trichoderma longibrachiatum ATCC 18648</name>
    <dbReference type="NCBI Taxonomy" id="983965"/>
    <lineage>
        <taxon>Eukaryota</taxon>
        <taxon>Fungi</taxon>
        <taxon>Dikarya</taxon>
        <taxon>Ascomycota</taxon>
        <taxon>Pezizomycotina</taxon>
        <taxon>Sordariomycetes</taxon>
        <taxon>Hypocreomycetidae</taxon>
        <taxon>Hypocreales</taxon>
        <taxon>Hypocreaceae</taxon>
        <taxon>Trichoderma</taxon>
    </lineage>
</organism>
<accession>A0A2T4C9J4</accession>
<gene>
    <name evidence="2" type="ORF">M440DRAFT_256971</name>
</gene>
<keyword evidence="1" id="KW-0732">Signal</keyword>
<sequence>MRRSFVLFRLHFAFSLLLASVPSPFRLISHPPQYSSAADPHLLDRQPGEQTLNLSTSHDPSNFAATATNYDIAVLLEKSDPRPELLPNFDNHPLPRICQIQSALLRQPNGWWAKQAPVPPQAFAPVEP</sequence>
<feature type="signal peptide" evidence="1">
    <location>
        <begin position="1"/>
        <end position="19"/>
    </location>
</feature>
<evidence type="ECO:0000313" key="2">
    <source>
        <dbReference type="EMBL" id="PTB78246.1"/>
    </source>
</evidence>
<proteinExistence type="predicted"/>
<keyword evidence="3" id="KW-1185">Reference proteome</keyword>
<feature type="chain" id="PRO_5015625726" evidence="1">
    <location>
        <begin position="20"/>
        <end position="128"/>
    </location>
</feature>
<reference evidence="2 3" key="1">
    <citation type="submission" date="2016-07" db="EMBL/GenBank/DDBJ databases">
        <title>Multiple horizontal gene transfer events from other fungi enriched the ability of initially mycotrophic Trichoderma (Ascomycota) to feed on dead plant biomass.</title>
        <authorList>
            <consortium name="DOE Joint Genome Institute"/>
            <person name="Aerts A."/>
            <person name="Atanasova L."/>
            <person name="Chenthamara K."/>
            <person name="Zhang J."/>
            <person name="Grujic M."/>
            <person name="Henrissat B."/>
            <person name="Kuo A."/>
            <person name="Salamov A."/>
            <person name="Lipzen A."/>
            <person name="Labutti K."/>
            <person name="Barry K."/>
            <person name="Miao Y."/>
            <person name="Rahimi M.J."/>
            <person name="Shen Q."/>
            <person name="Grigoriev I.V."/>
            <person name="Kubicek C.P."/>
            <person name="Druzhinina I.S."/>
        </authorList>
    </citation>
    <scope>NUCLEOTIDE SEQUENCE [LARGE SCALE GENOMIC DNA]</scope>
    <source>
        <strain evidence="2 3">ATCC 18648</strain>
    </source>
</reference>